<dbReference type="PANTHER" id="PTHR47117">
    <property type="entry name" value="STAR-RELATED LIPID TRANSFER PROTEIN 9"/>
    <property type="match status" value="1"/>
</dbReference>
<dbReference type="SMART" id="SM00129">
    <property type="entry name" value="KISc"/>
    <property type="match status" value="1"/>
</dbReference>
<evidence type="ECO:0000259" key="12">
    <source>
        <dbReference type="PROSITE" id="PS50067"/>
    </source>
</evidence>
<dbReference type="InterPro" id="IPR000253">
    <property type="entry name" value="FHA_dom"/>
</dbReference>
<comment type="subcellular location">
    <subcellularLocation>
        <location evidence="1">Cytoplasm</location>
        <location evidence="1">Cytoskeleton</location>
    </subcellularLocation>
</comment>
<keyword evidence="4 9" id="KW-0547">Nucleotide-binding</keyword>
<dbReference type="Gene3D" id="3.40.850.10">
    <property type="entry name" value="Kinesin motor domain"/>
    <property type="match status" value="1"/>
</dbReference>
<evidence type="ECO:0000256" key="11">
    <source>
        <dbReference type="SAM" id="MobiDB-lite"/>
    </source>
</evidence>
<comment type="similarity">
    <text evidence="9">Belongs to the TRAFAC class myosin-kinesin ATPase superfamily. Kinesin family.</text>
</comment>
<dbReference type="InterPro" id="IPR000938">
    <property type="entry name" value="CAP-Gly_domain"/>
</dbReference>
<name>A0ABS2XHX4_POLSP</name>
<dbReference type="InterPro" id="IPR036397">
    <property type="entry name" value="RNaseH_sf"/>
</dbReference>
<dbReference type="Gene3D" id="2.60.200.20">
    <property type="match status" value="1"/>
</dbReference>
<feature type="binding site" evidence="9">
    <location>
        <begin position="85"/>
        <end position="92"/>
    </location>
    <ligand>
        <name>ATP</name>
        <dbReference type="ChEBI" id="CHEBI:30616"/>
    </ligand>
</feature>
<dbReference type="PROSITE" id="PS50067">
    <property type="entry name" value="KINESIN_MOTOR_2"/>
    <property type="match status" value="1"/>
</dbReference>
<dbReference type="Gene3D" id="6.10.250.2520">
    <property type="match status" value="1"/>
</dbReference>
<sequence length="1994" mass="223238">EKDLKTKCVIEMEGNQTILHPANTNLGKGDNRSQLKVFAYDHCFWSVDESETGTFAGQEVVFQCLGESLLQNAFQGYNACIFAYGQTGSGKSYTMMGSVDQPGLIPRLCSSLFDRTLHEQRKEESFTVEVSYMEIYNEKVRDLLDPKGGHHSLKVREHKVLGPYVDGLSRLAVACFKDIESLMSEGNKSRTVAATNMNEESSRSHAVFNIILTHTLCDLQSGTVSEKVSKLSLVDLAGSERAAKTGAAGERLKEGSNINKSLSTLGLVISALAEQSSGKNKNKFVPYRDSVLTWLLKDSLGGNSRTAMVATVSPAADNYDETLSTLRYADRAKNIVNHAVVNEDPNARITRQLREEVEKLREQLTEAESMKAPELKDRLEESEKLIQEMMVTWEEKLRKTESIAQERQKQLESLGISLQSSGIRVGEDKCFLVNLNADPALNELLVYYLKDKTLVGSADSQDIQLCGMGIQAEHCVIDITSEGLVNLTPLCNSRTCVNGSPVTSPVQLHHGDRILWGNNHFFRINLPKRRWREDEESMMKSSSEQLDRDGDSNSEVSSEVSFSYEFAQTEVMMKALGNNDPMQSILQSLEQQHEEEKRSALERQRLMYEQELEQLRRRLSPDKHYRSMERLSTSSPNAQQRLRQWSEEREAMLTRSLRKLREQIVRANLLVQEASFIAEELEKKTEYSVTLQIPAANLNANRKRDAVLSEPAVQVRRKGKGKQIWALEKMENRLVDMRDLYQEWKDYDEDNPVMRSYFKRADPFFDEQENHSLIGVANVFLSCLFSDVKLQYAVPIINQKGEVAGRLHVEVFRVSGDFQERVAGGDDGLENCSEGEPQERKLVCMIRILQATGLPQHLSNFVFCQYSFWDESEPVMVAPEVDPSASSPTSKDPHCMVVFDYCKEFAVTVTEDFIEYLTEGALAIEVYGHKHTDPQRSPALWDLGIIQAKTRTLRDRWSEVTRKVELWVQILELNENGDYNPVEVVPAPDVHTGGIFQLRQGQSRRILVEVRSVQDSGTMPLVAESVLGISVGCVEIRQARPAKPHRSHQVEDDEMDSYQDRDLERLRRQWLAALTKRQEYLDQNLQKLASKPDMSEDDADQESQLLERRLTLTEERNAVMVPSAGSGIPGAPAEWIPSPGMETHIPVLFLDLSEDDFSTQDNLDEPEAGGWDATLTGEDEEEFFELQIVKHDGEVKSEASWDSTVHDCPQLSRGTPPDQRVYLVVKAVVQLSHPAEMQLVLRKRICVNVSGRQGFAQSFLRRMSHRSTIPGSGVTFEIVSNIPGDTHGSEDCEMLARLAANVKSTESADSEVAIEKYLRSVLAVENILTLDRLRQEVAVKEHLAGKGKGNRRSLSSPNVHRLSGSHHDLSPNYHLEYNKGRWESQQDVSFGSPQFSRTLSAVKHASLTGNTEQEAGISGLAASNPCPGKSLVPQMPKLLKSLFPVRDEKKELRLSPLVHQVTKVLHSVDQKLNWTGHLVTIEGRMDGAKYRKILQENLLQSAKKLKLGRKFTFQQDNDPKHKAKATLEWLKNKKVNVLQWPSQSPDLNPIENLWHYLKIAVHKRRPTNLNNLEQICQEEWAKITPTLCAKLVHTYPKRLKAVIAAKGCSQSIQTTRFSTPPFCTGHSCPKFYFYCTCQPGIHWRLSAGLPASALEENVPLTGSVSLLERELINPKVSAPKVNPDLLEWLPSPMSEASSGYISHSVSTATLSEALTADGDLTSPITNQVPVSSISTIQASLDSESTALTTSQKEAVLSTDTEQKIEQPMENQPEVQRNSFTETESSDPVFPSHKTESTEARNSDTKTKQDKVQPKPTGTNPFKIQKVKTSDLKSFARILGNEDTPLEPPTEREHGQDKLVIPSNSEEASECVPNWLKEGEYVTVGTNKSGTVRYVGHTDFADGIWVGVELDVPAGKNDGSVGGKQYFRCNAGYGVLVRPDRVCRAIGTAKRRSNFSGSNPNLSALSALAKGDVAMGLRGGERHAKRADNRKSWNS</sequence>
<gene>
    <name evidence="14" type="primary">Kif13b</name>
    <name evidence="14" type="ORF">GTO93_0003887</name>
</gene>
<evidence type="ECO:0000256" key="3">
    <source>
        <dbReference type="ARBA" id="ARBA00022701"/>
    </source>
</evidence>
<keyword evidence="7 9" id="KW-0505">Motor protein</keyword>
<dbReference type="CDD" id="cd22730">
    <property type="entry name" value="FHA_KIF13B"/>
    <property type="match status" value="1"/>
</dbReference>
<dbReference type="Gene3D" id="3.30.420.10">
    <property type="entry name" value="Ribonuclease H-like superfamily/Ribonuclease H"/>
    <property type="match status" value="1"/>
</dbReference>
<dbReference type="InterPro" id="IPR001752">
    <property type="entry name" value="Kinesin_motor_dom"/>
</dbReference>
<proteinExistence type="inferred from homology"/>
<feature type="domain" description="CAP-Gly" evidence="13">
    <location>
        <begin position="1895"/>
        <end position="1937"/>
    </location>
</feature>
<feature type="coiled-coil region" evidence="10">
    <location>
        <begin position="591"/>
        <end position="618"/>
    </location>
</feature>
<dbReference type="SUPFAM" id="SSF52540">
    <property type="entry name" value="P-loop containing nucleoside triphosphate hydrolases"/>
    <property type="match status" value="1"/>
</dbReference>
<keyword evidence="6 10" id="KW-0175">Coiled coil</keyword>
<evidence type="ECO:0000256" key="10">
    <source>
        <dbReference type="SAM" id="Coils"/>
    </source>
</evidence>
<evidence type="ECO:0000256" key="4">
    <source>
        <dbReference type="ARBA" id="ARBA00022741"/>
    </source>
</evidence>
<dbReference type="InterPro" id="IPR019821">
    <property type="entry name" value="Kinesin_motor_CS"/>
</dbReference>
<keyword evidence="3" id="KW-0493">Microtubule</keyword>
<dbReference type="InterPro" id="IPR038717">
    <property type="entry name" value="Tc1-like_DDE_dom"/>
</dbReference>
<dbReference type="Pfam" id="PF12473">
    <property type="entry name" value="DUF3694"/>
    <property type="match status" value="1"/>
</dbReference>
<evidence type="ECO:0000256" key="6">
    <source>
        <dbReference type="ARBA" id="ARBA00023054"/>
    </source>
</evidence>
<feature type="region of interest" description="Disordered" evidence="11">
    <location>
        <begin position="533"/>
        <end position="557"/>
    </location>
</feature>
<evidence type="ECO:0000313" key="14">
    <source>
        <dbReference type="EMBL" id="MBN3273591.1"/>
    </source>
</evidence>
<evidence type="ECO:0000256" key="1">
    <source>
        <dbReference type="ARBA" id="ARBA00004245"/>
    </source>
</evidence>
<evidence type="ECO:0000256" key="8">
    <source>
        <dbReference type="ARBA" id="ARBA00023212"/>
    </source>
</evidence>
<feature type="non-terminal residue" evidence="14">
    <location>
        <position position="1994"/>
    </location>
</feature>
<accession>A0ABS2XHX4</accession>
<dbReference type="PROSITE" id="PS00411">
    <property type="entry name" value="KINESIN_MOTOR_1"/>
    <property type="match status" value="1"/>
</dbReference>
<feature type="non-terminal residue" evidence="14">
    <location>
        <position position="1"/>
    </location>
</feature>
<dbReference type="InterPro" id="IPR032405">
    <property type="entry name" value="Kinesin_assoc"/>
</dbReference>
<dbReference type="Gene3D" id="2.30.30.190">
    <property type="entry name" value="CAP Gly-rich-like domain"/>
    <property type="match status" value="1"/>
</dbReference>
<dbReference type="InterPro" id="IPR022164">
    <property type="entry name" value="Kinesin-like"/>
</dbReference>
<dbReference type="SUPFAM" id="SSF74924">
    <property type="entry name" value="Cap-Gly domain"/>
    <property type="match status" value="1"/>
</dbReference>
<evidence type="ECO:0000256" key="9">
    <source>
        <dbReference type="PROSITE-ProRule" id="PRU00283"/>
    </source>
</evidence>
<keyword evidence="8" id="KW-0206">Cytoskeleton</keyword>
<dbReference type="InterPro" id="IPR036961">
    <property type="entry name" value="Kinesin_motor_dom_sf"/>
</dbReference>
<evidence type="ECO:0000259" key="13">
    <source>
        <dbReference type="PROSITE" id="PS50245"/>
    </source>
</evidence>
<evidence type="ECO:0000256" key="7">
    <source>
        <dbReference type="ARBA" id="ARBA00023175"/>
    </source>
</evidence>
<feature type="compositionally biased region" description="Polar residues" evidence="11">
    <location>
        <begin position="1768"/>
        <end position="1782"/>
    </location>
</feature>
<keyword evidence="15" id="KW-1185">Reference proteome</keyword>
<keyword evidence="5 9" id="KW-0067">ATP-binding</keyword>
<dbReference type="InterPro" id="IPR008984">
    <property type="entry name" value="SMAD_FHA_dom_sf"/>
</dbReference>
<feature type="region of interest" description="Disordered" evidence="11">
    <location>
        <begin position="1342"/>
        <end position="1367"/>
    </location>
</feature>
<dbReference type="PROSITE" id="PS50245">
    <property type="entry name" value="CAP_GLY_2"/>
    <property type="match status" value="1"/>
</dbReference>
<feature type="domain" description="Kinesin motor" evidence="12">
    <location>
        <begin position="1"/>
        <end position="335"/>
    </location>
</feature>
<reference evidence="14" key="1">
    <citation type="journal article" date="2021" name="Cell">
        <title>Tracing the genetic footprints of vertebrate landing in non-teleost ray-finned fishes.</title>
        <authorList>
            <person name="Bi X."/>
            <person name="Wang K."/>
            <person name="Yang L."/>
            <person name="Pan H."/>
            <person name="Jiang H."/>
            <person name="Wei Q."/>
            <person name="Fang M."/>
            <person name="Yu H."/>
            <person name="Zhu C."/>
            <person name="Cai Y."/>
            <person name="He Y."/>
            <person name="Gan X."/>
            <person name="Zeng H."/>
            <person name="Yu D."/>
            <person name="Zhu Y."/>
            <person name="Jiang H."/>
            <person name="Qiu Q."/>
            <person name="Yang H."/>
            <person name="Zhang Y.E."/>
            <person name="Wang W."/>
            <person name="Zhu M."/>
            <person name="He S."/>
            <person name="Zhang G."/>
        </authorList>
    </citation>
    <scope>NUCLEOTIDE SEQUENCE</scope>
    <source>
        <strain evidence="14">Pddl_001</strain>
    </source>
</reference>
<feature type="compositionally biased region" description="Basic and acidic residues" evidence="11">
    <location>
        <begin position="1792"/>
        <end position="1812"/>
    </location>
</feature>
<dbReference type="Pfam" id="PF16183">
    <property type="entry name" value="Kinesin_assoc"/>
    <property type="match status" value="1"/>
</dbReference>
<dbReference type="CDD" id="cd01365">
    <property type="entry name" value="KISc_KIF1A_KIF1B"/>
    <property type="match status" value="1"/>
</dbReference>
<dbReference type="Pfam" id="PF00498">
    <property type="entry name" value="FHA"/>
    <property type="match status" value="1"/>
</dbReference>
<comment type="caution">
    <text evidence="14">The sequence shown here is derived from an EMBL/GenBank/DDBJ whole genome shotgun (WGS) entry which is preliminary data.</text>
</comment>
<dbReference type="InterPro" id="IPR022140">
    <property type="entry name" value="Kinesin-like_KIF1-typ"/>
</dbReference>
<dbReference type="Pfam" id="PF13358">
    <property type="entry name" value="DDE_3"/>
    <property type="match status" value="1"/>
</dbReference>
<dbReference type="Pfam" id="PF00225">
    <property type="entry name" value="Kinesin"/>
    <property type="match status" value="1"/>
</dbReference>
<dbReference type="Pfam" id="PF12423">
    <property type="entry name" value="KIF1B"/>
    <property type="match status" value="1"/>
</dbReference>
<organism evidence="14 15">
    <name type="scientific">Polyodon spathula</name>
    <name type="common">North American paddlefish</name>
    <name type="synonym">Squalus spathula</name>
    <dbReference type="NCBI Taxonomy" id="7913"/>
    <lineage>
        <taxon>Eukaryota</taxon>
        <taxon>Metazoa</taxon>
        <taxon>Chordata</taxon>
        <taxon>Craniata</taxon>
        <taxon>Vertebrata</taxon>
        <taxon>Euteleostomi</taxon>
        <taxon>Actinopterygii</taxon>
        <taxon>Chondrostei</taxon>
        <taxon>Acipenseriformes</taxon>
        <taxon>Polyodontidae</taxon>
        <taxon>Polyodon</taxon>
    </lineage>
</organism>
<feature type="region of interest" description="Disordered" evidence="11">
    <location>
        <begin position="1744"/>
        <end position="1822"/>
    </location>
</feature>
<dbReference type="InterPro" id="IPR027417">
    <property type="entry name" value="P-loop_NTPase"/>
</dbReference>
<evidence type="ECO:0000313" key="15">
    <source>
        <dbReference type="Proteomes" id="UP001166093"/>
    </source>
</evidence>
<keyword evidence="2" id="KW-0963">Cytoplasm</keyword>
<dbReference type="PRINTS" id="PR00380">
    <property type="entry name" value="KINESINHEAVY"/>
</dbReference>
<dbReference type="SMART" id="SM01052">
    <property type="entry name" value="CAP_GLY"/>
    <property type="match status" value="1"/>
</dbReference>
<dbReference type="InterPro" id="IPR036859">
    <property type="entry name" value="CAP-Gly_dom_sf"/>
</dbReference>
<protein>
    <submittedName>
        <fullName evidence="14">KI13B protein</fullName>
    </submittedName>
</protein>
<dbReference type="PROSITE" id="PS00845">
    <property type="entry name" value="CAP_GLY_1"/>
    <property type="match status" value="1"/>
</dbReference>
<dbReference type="SUPFAM" id="SSF49879">
    <property type="entry name" value="SMAD/FHA domain"/>
    <property type="match status" value="1"/>
</dbReference>
<evidence type="ECO:0000256" key="5">
    <source>
        <dbReference type="ARBA" id="ARBA00022840"/>
    </source>
</evidence>
<dbReference type="Pfam" id="PF01302">
    <property type="entry name" value="CAP_GLY"/>
    <property type="match status" value="1"/>
</dbReference>
<dbReference type="EMBL" id="JAAWVQ010032421">
    <property type="protein sequence ID" value="MBN3273591.1"/>
    <property type="molecule type" value="Genomic_DNA"/>
</dbReference>
<evidence type="ECO:0000256" key="2">
    <source>
        <dbReference type="ARBA" id="ARBA00022490"/>
    </source>
</evidence>
<dbReference type="Proteomes" id="UP001166093">
    <property type="component" value="Unassembled WGS sequence"/>
</dbReference>